<comment type="catalytic activity">
    <reaction evidence="7 8">
        <text>(1S,2R)-1-C-(indol-3-yl)glycerol 3-phosphate + L-serine = D-glyceraldehyde 3-phosphate + L-tryptophan + H2O</text>
        <dbReference type="Rhea" id="RHEA:10532"/>
        <dbReference type="ChEBI" id="CHEBI:15377"/>
        <dbReference type="ChEBI" id="CHEBI:33384"/>
        <dbReference type="ChEBI" id="CHEBI:57912"/>
        <dbReference type="ChEBI" id="CHEBI:58866"/>
        <dbReference type="ChEBI" id="CHEBI:59776"/>
        <dbReference type="EC" id="4.2.1.20"/>
    </reaction>
</comment>
<evidence type="ECO:0000256" key="6">
    <source>
        <dbReference type="ARBA" id="ARBA00023239"/>
    </source>
</evidence>
<reference evidence="10 11" key="1">
    <citation type="submission" date="2020-05" db="EMBL/GenBank/DDBJ databases">
        <title>Complete genome sequencing of Campylobacter and Arcobacter type strains.</title>
        <authorList>
            <person name="Miller W.G."/>
            <person name="Yee E."/>
        </authorList>
    </citation>
    <scope>NUCLEOTIDE SEQUENCE [LARGE SCALE GENOMIC DNA]</scope>
    <source>
        <strain evidence="10 11">LMG 25694</strain>
    </source>
</reference>
<dbReference type="Gene3D" id="3.20.20.70">
    <property type="entry name" value="Aldolase class I"/>
    <property type="match status" value="1"/>
</dbReference>
<dbReference type="RefSeq" id="WP_014474978.1">
    <property type="nucleotide sequence ID" value="NZ_CP053835.1"/>
</dbReference>
<evidence type="ECO:0000256" key="7">
    <source>
        <dbReference type="ARBA" id="ARBA00049047"/>
    </source>
</evidence>
<sequence>MKKLVGYITSSLPSNNFTIDLAYSMKESGVDILELGIPFSDPVADGPVIEKANLIALNNGFKLKDLFEVSSKIGQDIDTLWMGYMNPFYHYGMEKFLQKAEEYNIQGTIIPDLPFEMVQNYENLFVKYNKTNISFVAPTDSEERIKQLVSNAKKFIYMVAYAGITGSGQKEDLSLIIQNVKKYSQTPLYIGFGVDEKTCKEKVNGVDGVIVGSAFVKHIIDDSLSNEEKIKKISLVAKEIKDKINE</sequence>
<dbReference type="Proteomes" id="UP000503313">
    <property type="component" value="Chromosome"/>
</dbReference>
<dbReference type="EC" id="4.2.1.20" evidence="8"/>
<feature type="active site" description="Proton acceptor" evidence="8">
    <location>
        <position position="45"/>
    </location>
</feature>
<dbReference type="InterPro" id="IPR018204">
    <property type="entry name" value="Trp_synthase_alpha_AS"/>
</dbReference>
<dbReference type="GO" id="GO:0004834">
    <property type="term" value="F:tryptophan synthase activity"/>
    <property type="evidence" value="ECO:0007669"/>
    <property type="project" value="UniProtKB-UniRule"/>
</dbReference>
<proteinExistence type="inferred from homology"/>
<comment type="function">
    <text evidence="8">The alpha subunit is responsible for the aldol cleavage of indoleglycerol phosphate to indole and glyceraldehyde 3-phosphate.</text>
</comment>
<keyword evidence="4 8" id="KW-0822">Tryptophan biosynthesis</keyword>
<dbReference type="CDD" id="cd04724">
    <property type="entry name" value="Tryptophan_synthase_alpha"/>
    <property type="match status" value="1"/>
</dbReference>
<dbReference type="Pfam" id="PF00290">
    <property type="entry name" value="Trp_syntA"/>
    <property type="match status" value="1"/>
</dbReference>
<organism evidence="10 11">
    <name type="scientific">Arcobacter defluvii</name>
    <dbReference type="NCBI Taxonomy" id="873191"/>
    <lineage>
        <taxon>Bacteria</taxon>
        <taxon>Pseudomonadati</taxon>
        <taxon>Campylobacterota</taxon>
        <taxon>Epsilonproteobacteria</taxon>
        <taxon>Campylobacterales</taxon>
        <taxon>Arcobacteraceae</taxon>
        <taxon>Arcobacter</taxon>
    </lineage>
</organism>
<dbReference type="PANTHER" id="PTHR43406">
    <property type="entry name" value="TRYPTOPHAN SYNTHASE, ALPHA CHAIN"/>
    <property type="match status" value="1"/>
</dbReference>
<evidence type="ECO:0000313" key="11">
    <source>
        <dbReference type="Proteomes" id="UP000503313"/>
    </source>
</evidence>
<evidence type="ECO:0000256" key="3">
    <source>
        <dbReference type="ARBA" id="ARBA00022605"/>
    </source>
</evidence>
<comment type="similarity">
    <text evidence="8 9">Belongs to the TrpA family.</text>
</comment>
<evidence type="ECO:0000256" key="5">
    <source>
        <dbReference type="ARBA" id="ARBA00023141"/>
    </source>
</evidence>
<dbReference type="HAMAP" id="MF_00131">
    <property type="entry name" value="Trp_synth_alpha"/>
    <property type="match status" value="1"/>
</dbReference>
<feature type="active site" description="Proton acceptor" evidence="8">
    <location>
        <position position="34"/>
    </location>
</feature>
<evidence type="ECO:0000256" key="4">
    <source>
        <dbReference type="ARBA" id="ARBA00022822"/>
    </source>
</evidence>
<dbReference type="GO" id="GO:0005829">
    <property type="term" value="C:cytosol"/>
    <property type="evidence" value="ECO:0007669"/>
    <property type="project" value="TreeGrafter"/>
</dbReference>
<dbReference type="EMBL" id="CP053835">
    <property type="protein sequence ID" value="QKF78350.1"/>
    <property type="molecule type" value="Genomic_DNA"/>
</dbReference>
<evidence type="ECO:0000313" key="10">
    <source>
        <dbReference type="EMBL" id="QKF78350.1"/>
    </source>
</evidence>
<evidence type="ECO:0000256" key="9">
    <source>
        <dbReference type="RuleBase" id="RU003662"/>
    </source>
</evidence>
<comment type="subunit">
    <text evidence="2 8">Tetramer of two alpha and two beta chains.</text>
</comment>
<dbReference type="NCBIfam" id="TIGR00262">
    <property type="entry name" value="trpA"/>
    <property type="match status" value="1"/>
</dbReference>
<evidence type="ECO:0000256" key="8">
    <source>
        <dbReference type="HAMAP-Rule" id="MF_00131"/>
    </source>
</evidence>
<dbReference type="InterPro" id="IPR011060">
    <property type="entry name" value="RibuloseP-bd_barrel"/>
</dbReference>
<gene>
    <name evidence="8 10" type="primary">trpA</name>
    <name evidence="10" type="ORF">ADFLV_2345</name>
</gene>
<keyword evidence="3 8" id="KW-0028">Amino-acid biosynthesis</keyword>
<accession>A0AAE7E6W7</accession>
<dbReference type="PROSITE" id="PS00167">
    <property type="entry name" value="TRP_SYNTHASE_ALPHA"/>
    <property type="match status" value="1"/>
</dbReference>
<dbReference type="SUPFAM" id="SSF51366">
    <property type="entry name" value="Ribulose-phoshate binding barrel"/>
    <property type="match status" value="1"/>
</dbReference>
<keyword evidence="6 8" id="KW-0456">Lyase</keyword>
<evidence type="ECO:0000256" key="2">
    <source>
        <dbReference type="ARBA" id="ARBA00011270"/>
    </source>
</evidence>
<evidence type="ECO:0000256" key="1">
    <source>
        <dbReference type="ARBA" id="ARBA00004733"/>
    </source>
</evidence>
<dbReference type="AlphaFoldDB" id="A0AAE7E6W7"/>
<comment type="pathway">
    <text evidence="1 8">Amino-acid biosynthesis; L-tryptophan biosynthesis; L-tryptophan from chorismate: step 5/5.</text>
</comment>
<name>A0AAE7E6W7_9BACT</name>
<keyword evidence="11" id="KW-1185">Reference proteome</keyword>
<protein>
    <recommendedName>
        <fullName evidence="8">Tryptophan synthase alpha chain</fullName>
        <ecNumber evidence="8">4.2.1.20</ecNumber>
    </recommendedName>
</protein>
<keyword evidence="5 8" id="KW-0057">Aromatic amino acid biosynthesis</keyword>
<dbReference type="KEGG" id="adz:ADFLV_2345"/>
<dbReference type="PANTHER" id="PTHR43406:SF1">
    <property type="entry name" value="TRYPTOPHAN SYNTHASE ALPHA CHAIN, CHLOROPLASTIC"/>
    <property type="match status" value="1"/>
</dbReference>
<dbReference type="InterPro" id="IPR002028">
    <property type="entry name" value="Trp_synthase_suA"/>
</dbReference>
<dbReference type="InterPro" id="IPR013785">
    <property type="entry name" value="Aldolase_TIM"/>
</dbReference>